<organism evidence="2">
    <name type="scientific">Bombus-associated virus Vir3</name>
    <dbReference type="NCBI Taxonomy" id="2511066"/>
    <lineage>
        <taxon>Viruses</taxon>
        <taxon>Riboviria</taxon>
        <taxon>Orthornavirae</taxon>
        <taxon>Kitrinoviricota</taxon>
        <taxon>Alsuviricetes</taxon>
        <taxon>Martellivirales</taxon>
        <taxon>Virgaviridae</taxon>
    </lineage>
</organism>
<accession>A0A411D3E6</accession>
<dbReference type="Pfam" id="PF16504">
    <property type="entry name" value="SP24"/>
    <property type="match status" value="1"/>
</dbReference>
<evidence type="ECO:0000313" key="2">
    <source>
        <dbReference type="EMBL" id="QAY29275.1"/>
    </source>
</evidence>
<keyword evidence="1" id="KW-1133">Transmembrane helix</keyword>
<name>A0A411D3E6_9VIRU</name>
<protein>
    <submittedName>
        <fullName evidence="2">Uncharacterized protein</fullName>
    </submittedName>
</protein>
<proteinExistence type="predicted"/>
<feature type="transmembrane region" description="Helical" evidence="1">
    <location>
        <begin position="125"/>
        <end position="158"/>
    </location>
</feature>
<feature type="transmembrane region" description="Helical" evidence="1">
    <location>
        <begin position="165"/>
        <end position="186"/>
    </location>
</feature>
<reference evidence="2" key="1">
    <citation type="submission" date="2018-07" db="EMBL/GenBank/DDBJ databases">
        <title>Host and pathogen evolutionary histories predict virus prevalence across bumblebee species.</title>
        <authorList>
            <person name="Pascall D.J."/>
            <person name="Tinsley M.C."/>
            <person name="Obbard D.J."/>
            <person name="Wilfert L."/>
        </authorList>
    </citation>
    <scope>NUCLEOTIDE SEQUENCE</scope>
</reference>
<evidence type="ECO:0000256" key="1">
    <source>
        <dbReference type="SAM" id="Phobius"/>
    </source>
</evidence>
<keyword evidence="1" id="KW-0812">Transmembrane</keyword>
<dbReference type="EMBL" id="MH614318">
    <property type="protein sequence ID" value="QAY29275.1"/>
    <property type="molecule type" value="Genomic_RNA"/>
</dbReference>
<sequence length="191" mass="21677">MSIVEFNNTSRPPVIIENNVPVSDNIFVSITNAYRRLTDHPVALIIFVITFLAIVSEYNNTTGPFEILAEALSKYISDTSHPAFIRSIATLILNIDNFILKFKTKIFLLIMIAVIPVAYPKRDVSIAVIILAIYILINQHTILINFLIIQLIFVFYNLENFLEKIVVIVVLIYMVVGTDNLNSFFIQSNPN</sequence>
<feature type="transmembrane region" description="Helical" evidence="1">
    <location>
        <begin position="102"/>
        <end position="119"/>
    </location>
</feature>
<keyword evidence="1" id="KW-0472">Membrane</keyword>
<feature type="transmembrane region" description="Helical" evidence="1">
    <location>
        <begin position="42"/>
        <end position="59"/>
    </location>
</feature>
<dbReference type="InterPro" id="IPR032441">
    <property type="entry name" value="SP24"/>
</dbReference>